<keyword evidence="3" id="KW-0347">Helicase</keyword>
<dbReference type="Gene3D" id="3.40.50.300">
    <property type="entry name" value="P-loop containing nucleotide triphosphate hydrolases"/>
    <property type="match status" value="1"/>
</dbReference>
<keyword evidence="2" id="KW-0378">Hydrolase</keyword>
<dbReference type="AlphaFoldDB" id="A0A9D1WR22"/>
<protein>
    <submittedName>
        <fullName evidence="6">UvrD-helicase domain-containing protein</fullName>
    </submittedName>
</protein>
<evidence type="ECO:0000313" key="7">
    <source>
        <dbReference type="Proteomes" id="UP000886800"/>
    </source>
</evidence>
<reference evidence="6" key="1">
    <citation type="journal article" date="2021" name="PeerJ">
        <title>Extensive microbial diversity within the chicken gut microbiome revealed by metagenomics and culture.</title>
        <authorList>
            <person name="Gilroy R."/>
            <person name="Ravi A."/>
            <person name="Getino M."/>
            <person name="Pursley I."/>
            <person name="Horton D.L."/>
            <person name="Alikhan N.F."/>
            <person name="Baker D."/>
            <person name="Gharbi K."/>
            <person name="Hall N."/>
            <person name="Watson M."/>
            <person name="Adriaenssens E.M."/>
            <person name="Foster-Nyarko E."/>
            <person name="Jarju S."/>
            <person name="Secka A."/>
            <person name="Antonio M."/>
            <person name="Oren A."/>
            <person name="Chaudhuri R.R."/>
            <person name="La Ragione R."/>
            <person name="Hildebrand F."/>
            <person name="Pallen M.J."/>
        </authorList>
    </citation>
    <scope>NUCLEOTIDE SEQUENCE</scope>
    <source>
        <strain evidence="6">CHK188-5543</strain>
    </source>
</reference>
<sequence length="51" mass="5767">MDRQLQERFLAVRRRIIDGFFSRMNPVQRQAIFTMDGPVLILAGAGSGKTT</sequence>
<keyword evidence="4" id="KW-0067">ATP-binding</keyword>
<dbReference type="Proteomes" id="UP000886800">
    <property type="component" value="Unassembled WGS sequence"/>
</dbReference>
<dbReference type="GO" id="GO:0005524">
    <property type="term" value="F:ATP binding"/>
    <property type="evidence" value="ECO:0007669"/>
    <property type="project" value="UniProtKB-KW"/>
</dbReference>
<feature type="non-terminal residue" evidence="6">
    <location>
        <position position="51"/>
    </location>
</feature>
<reference evidence="6" key="2">
    <citation type="submission" date="2021-04" db="EMBL/GenBank/DDBJ databases">
        <authorList>
            <person name="Gilroy R."/>
        </authorList>
    </citation>
    <scope>NUCLEOTIDE SEQUENCE</scope>
    <source>
        <strain evidence="6">CHK188-5543</strain>
    </source>
</reference>
<dbReference type="EMBL" id="DXES01000067">
    <property type="protein sequence ID" value="HIX65250.1"/>
    <property type="molecule type" value="Genomic_DNA"/>
</dbReference>
<dbReference type="SUPFAM" id="SSF52540">
    <property type="entry name" value="P-loop containing nucleoside triphosphate hydrolases"/>
    <property type="match status" value="1"/>
</dbReference>
<name>A0A9D1WR22_9FIRM</name>
<dbReference type="InterPro" id="IPR014016">
    <property type="entry name" value="UvrD-like_ATP-bd"/>
</dbReference>
<gene>
    <name evidence="6" type="ORF">H9736_03275</name>
</gene>
<evidence type="ECO:0000259" key="5">
    <source>
        <dbReference type="Pfam" id="PF00580"/>
    </source>
</evidence>
<evidence type="ECO:0000256" key="3">
    <source>
        <dbReference type="ARBA" id="ARBA00022806"/>
    </source>
</evidence>
<proteinExistence type="predicted"/>
<accession>A0A9D1WR22</accession>
<evidence type="ECO:0000256" key="2">
    <source>
        <dbReference type="ARBA" id="ARBA00022801"/>
    </source>
</evidence>
<dbReference type="Pfam" id="PF00580">
    <property type="entry name" value="UvrD-helicase"/>
    <property type="match status" value="1"/>
</dbReference>
<keyword evidence="1" id="KW-0547">Nucleotide-binding</keyword>
<dbReference type="InterPro" id="IPR027417">
    <property type="entry name" value="P-loop_NTPase"/>
</dbReference>
<comment type="caution">
    <text evidence="6">The sequence shown here is derived from an EMBL/GenBank/DDBJ whole genome shotgun (WGS) entry which is preliminary data.</text>
</comment>
<evidence type="ECO:0000313" key="6">
    <source>
        <dbReference type="EMBL" id="HIX65250.1"/>
    </source>
</evidence>
<feature type="domain" description="UvrD-like helicase ATP-binding" evidence="5">
    <location>
        <begin position="24"/>
        <end position="51"/>
    </location>
</feature>
<evidence type="ECO:0000256" key="1">
    <source>
        <dbReference type="ARBA" id="ARBA00022741"/>
    </source>
</evidence>
<dbReference type="GO" id="GO:0016787">
    <property type="term" value="F:hydrolase activity"/>
    <property type="evidence" value="ECO:0007669"/>
    <property type="project" value="UniProtKB-KW"/>
</dbReference>
<dbReference type="GO" id="GO:0004386">
    <property type="term" value="F:helicase activity"/>
    <property type="evidence" value="ECO:0007669"/>
    <property type="project" value="UniProtKB-KW"/>
</dbReference>
<organism evidence="6 7">
    <name type="scientific">Candidatus Anaerotruncus excrementipullorum</name>
    <dbReference type="NCBI Taxonomy" id="2838465"/>
    <lineage>
        <taxon>Bacteria</taxon>
        <taxon>Bacillati</taxon>
        <taxon>Bacillota</taxon>
        <taxon>Clostridia</taxon>
        <taxon>Eubacteriales</taxon>
        <taxon>Oscillospiraceae</taxon>
        <taxon>Anaerotruncus</taxon>
    </lineage>
</organism>
<evidence type="ECO:0000256" key="4">
    <source>
        <dbReference type="ARBA" id="ARBA00022840"/>
    </source>
</evidence>